<dbReference type="InterPro" id="IPR018202">
    <property type="entry name" value="Ser_caboxypep_ser_AS"/>
</dbReference>
<accession>A0A8S1XWK9</accession>
<keyword evidence="4" id="KW-1185">Reference proteome</keyword>
<dbReference type="EMBL" id="CAJJDP010000137">
    <property type="protein sequence ID" value="CAD8205881.1"/>
    <property type="molecule type" value="Genomic_DNA"/>
</dbReference>
<comment type="similarity">
    <text evidence="1">Belongs to the peptidase S10 family.</text>
</comment>
<reference evidence="3" key="1">
    <citation type="submission" date="2021-01" db="EMBL/GenBank/DDBJ databases">
        <authorList>
            <consortium name="Genoscope - CEA"/>
            <person name="William W."/>
        </authorList>
    </citation>
    <scope>NUCLEOTIDE SEQUENCE</scope>
</reference>
<dbReference type="InterPro" id="IPR001563">
    <property type="entry name" value="Peptidase_S10"/>
</dbReference>
<name>A0A8S1XWK9_PAROT</name>
<feature type="chain" id="PRO_5035914926" description="Carboxypeptidase" evidence="2">
    <location>
        <begin position="16"/>
        <end position="468"/>
    </location>
</feature>
<protein>
    <recommendedName>
        <fullName evidence="1">Carboxypeptidase</fullName>
        <ecNumber evidence="1">3.4.16.-</ecNumber>
    </recommendedName>
</protein>
<dbReference type="PANTHER" id="PTHR11802:SF201">
    <property type="entry name" value="CARBOXYPEPTIDASE"/>
    <property type="match status" value="1"/>
</dbReference>
<proteinExistence type="inferred from homology"/>
<comment type="caution">
    <text evidence="3">The sequence shown here is derived from an EMBL/GenBank/DDBJ whole genome shotgun (WGS) entry which is preliminary data.</text>
</comment>
<dbReference type="PANTHER" id="PTHR11802">
    <property type="entry name" value="SERINE PROTEASE FAMILY S10 SERINE CARBOXYPEPTIDASE"/>
    <property type="match status" value="1"/>
</dbReference>
<evidence type="ECO:0000313" key="4">
    <source>
        <dbReference type="Proteomes" id="UP000683925"/>
    </source>
</evidence>
<feature type="signal peptide" evidence="2">
    <location>
        <begin position="1"/>
        <end position="15"/>
    </location>
</feature>
<keyword evidence="2" id="KW-0732">Signal</keyword>
<evidence type="ECO:0000256" key="2">
    <source>
        <dbReference type="SAM" id="SignalP"/>
    </source>
</evidence>
<keyword evidence="1" id="KW-0121">Carboxypeptidase</keyword>
<dbReference type="EC" id="3.4.16.-" evidence="1"/>
<dbReference type="GO" id="GO:0006508">
    <property type="term" value="P:proteolysis"/>
    <property type="evidence" value="ECO:0007669"/>
    <property type="project" value="UniProtKB-KW"/>
</dbReference>
<dbReference type="FunFam" id="3.40.50.1820:FF:000253">
    <property type="entry name" value="Carboxypeptidase"/>
    <property type="match status" value="1"/>
</dbReference>
<keyword evidence="1" id="KW-0645">Protease</keyword>
<keyword evidence="1" id="KW-0378">Hydrolase</keyword>
<evidence type="ECO:0000256" key="1">
    <source>
        <dbReference type="RuleBase" id="RU361156"/>
    </source>
</evidence>
<dbReference type="OMA" id="MHLCTEA"/>
<dbReference type="Proteomes" id="UP000683925">
    <property type="component" value="Unassembled WGS sequence"/>
</dbReference>
<gene>
    <name evidence="3" type="ORF">POCTA_138.1.T1360158</name>
</gene>
<sequence length="468" mass="53264">MSYLIVALSVLMTMAVDPKDDKTVFPGWGNYNFNTYSGYIPIGTGQRQLHYVFLESQGDPSTDPVVLWLNGGPGCSSLLGLNEEIGPFVMVDEDREFKKNPYSWNTVANLLFLESPAGVGFSINKDTFYVYNDTNTGEDNYQAILSWFSAFKQFQGRAFYIAGESYAGMYIPYTSKAILEGNKVSSLRISLRGIMIGNGLLVSDPKKRFYALQEYFLRRNFMPPTTTNTIRKVCQVAPESIKCLLAQSHFEEVCLGSNINIYNVYGYCKEDTTPDFLKSKHQTQKKVKYPYVPWFEGNRVENKGKDNGAPCTDFGPITEYYNRQDVQEALHIQDQPVLWNACNLQINEDYHISEAGSYQILAQLRDEYGQQILIYSGDLDAIVSVVDTEQAILMVPGIRETTPWRAWGNKDLDLAGWVTYYDKLTFAVVRGAGHMVPQDQRQNGFELFQSFIYNLILPEHNEKQQFIQ</sequence>
<organism evidence="3 4">
    <name type="scientific">Paramecium octaurelia</name>
    <dbReference type="NCBI Taxonomy" id="43137"/>
    <lineage>
        <taxon>Eukaryota</taxon>
        <taxon>Sar</taxon>
        <taxon>Alveolata</taxon>
        <taxon>Ciliophora</taxon>
        <taxon>Intramacronucleata</taxon>
        <taxon>Oligohymenophorea</taxon>
        <taxon>Peniculida</taxon>
        <taxon>Parameciidae</taxon>
        <taxon>Paramecium</taxon>
    </lineage>
</organism>
<dbReference type="AlphaFoldDB" id="A0A8S1XWK9"/>
<dbReference type="Pfam" id="PF00450">
    <property type="entry name" value="Peptidase_S10"/>
    <property type="match status" value="1"/>
</dbReference>
<dbReference type="OrthoDB" id="443318at2759"/>
<dbReference type="PROSITE" id="PS00131">
    <property type="entry name" value="CARBOXYPEPT_SER_SER"/>
    <property type="match status" value="1"/>
</dbReference>
<dbReference type="GO" id="GO:0004185">
    <property type="term" value="F:serine-type carboxypeptidase activity"/>
    <property type="evidence" value="ECO:0007669"/>
    <property type="project" value="UniProtKB-UniRule"/>
</dbReference>
<evidence type="ECO:0000313" key="3">
    <source>
        <dbReference type="EMBL" id="CAD8205881.1"/>
    </source>
</evidence>